<accession>A0A2W1BH77</accession>
<dbReference type="Pfam" id="PF13086">
    <property type="entry name" value="AAA_11"/>
    <property type="match status" value="2"/>
</dbReference>
<dbReference type="GO" id="GO:0003724">
    <property type="term" value="F:RNA helicase activity"/>
    <property type="evidence" value="ECO:0007669"/>
    <property type="project" value="UniProtKB-EC"/>
</dbReference>
<evidence type="ECO:0000256" key="9">
    <source>
        <dbReference type="ARBA" id="ARBA00047984"/>
    </source>
</evidence>
<evidence type="ECO:0000256" key="6">
    <source>
        <dbReference type="ARBA" id="ARBA00022801"/>
    </source>
</evidence>
<comment type="similarity">
    <text evidence="2">Belongs to the DNA2/NAM7 helicase family. SDE3 subfamily.</text>
</comment>
<evidence type="ECO:0000259" key="10">
    <source>
        <dbReference type="Pfam" id="PF13086"/>
    </source>
</evidence>
<name>A0A2W1BH77_HELAM</name>
<dbReference type="Proteomes" id="UP000249218">
    <property type="component" value="Unassembled WGS sequence"/>
</dbReference>
<dbReference type="GO" id="GO:0016787">
    <property type="term" value="F:hydrolase activity"/>
    <property type="evidence" value="ECO:0007669"/>
    <property type="project" value="UniProtKB-KW"/>
</dbReference>
<evidence type="ECO:0000259" key="11">
    <source>
        <dbReference type="Pfam" id="PF13087"/>
    </source>
</evidence>
<evidence type="ECO:0000256" key="4">
    <source>
        <dbReference type="ARBA" id="ARBA00022490"/>
    </source>
</evidence>
<dbReference type="InterPro" id="IPR027417">
    <property type="entry name" value="P-loop_NTPase"/>
</dbReference>
<evidence type="ECO:0000256" key="1">
    <source>
        <dbReference type="ARBA" id="ARBA00004496"/>
    </source>
</evidence>
<dbReference type="SMR" id="A0A2W1BH77"/>
<dbReference type="Pfam" id="PF13087">
    <property type="entry name" value="AAA_12"/>
    <property type="match status" value="1"/>
</dbReference>
<dbReference type="InterPro" id="IPR041677">
    <property type="entry name" value="DNA2/NAM7_AAA_11"/>
</dbReference>
<dbReference type="InterPro" id="IPR049077">
    <property type="entry name" value="MOV-10_Ig-like"/>
</dbReference>
<dbReference type="InterPro" id="IPR047187">
    <property type="entry name" value="SF1_C_Upf1"/>
</dbReference>
<keyword evidence="4" id="KW-0963">Cytoplasm</keyword>
<keyword evidence="5" id="KW-0547">Nucleotide-binding</keyword>
<dbReference type="CDD" id="cd18808">
    <property type="entry name" value="SF1_C_Upf1"/>
    <property type="match status" value="1"/>
</dbReference>
<organism evidence="14 15">
    <name type="scientific">Helicoverpa armigera</name>
    <name type="common">Cotton bollworm</name>
    <name type="synonym">Heliothis armigera</name>
    <dbReference type="NCBI Taxonomy" id="29058"/>
    <lineage>
        <taxon>Eukaryota</taxon>
        <taxon>Metazoa</taxon>
        <taxon>Ecdysozoa</taxon>
        <taxon>Arthropoda</taxon>
        <taxon>Hexapoda</taxon>
        <taxon>Insecta</taxon>
        <taxon>Pterygota</taxon>
        <taxon>Neoptera</taxon>
        <taxon>Endopterygota</taxon>
        <taxon>Lepidoptera</taxon>
        <taxon>Glossata</taxon>
        <taxon>Ditrysia</taxon>
        <taxon>Noctuoidea</taxon>
        <taxon>Noctuidae</taxon>
        <taxon>Heliothinae</taxon>
        <taxon>Helicoverpa</taxon>
    </lineage>
</organism>
<keyword evidence="8" id="KW-0067">ATP-binding</keyword>
<dbReference type="Pfam" id="PF21634">
    <property type="entry name" value="MOV-10_beta-barrel"/>
    <property type="match status" value="1"/>
</dbReference>
<dbReference type="EMBL" id="KZ150095">
    <property type="protein sequence ID" value="PZC73621.1"/>
    <property type="molecule type" value="Genomic_DNA"/>
</dbReference>
<gene>
    <name evidence="14" type="primary">HaOG209038</name>
    <name evidence="14" type="ORF">B5X24_HaOG209038</name>
</gene>
<dbReference type="Gene3D" id="3.40.50.300">
    <property type="entry name" value="P-loop containing nucleotide triphosphate hydrolases"/>
    <property type="match status" value="2"/>
</dbReference>
<dbReference type="AlphaFoldDB" id="A0A2W1BH77"/>
<dbReference type="GO" id="GO:0005737">
    <property type="term" value="C:cytoplasm"/>
    <property type="evidence" value="ECO:0007669"/>
    <property type="project" value="UniProtKB-SubCell"/>
</dbReference>
<dbReference type="InterPro" id="IPR049080">
    <property type="entry name" value="MOV-10-like_beta-barrel"/>
</dbReference>
<feature type="domain" description="Helicase MOV-10 Ig-like" evidence="12">
    <location>
        <begin position="36"/>
        <end position="166"/>
    </location>
</feature>
<evidence type="ECO:0000256" key="2">
    <source>
        <dbReference type="ARBA" id="ARBA00005601"/>
    </source>
</evidence>
<proteinExistence type="inferred from homology"/>
<dbReference type="PANTHER" id="PTHR45418">
    <property type="entry name" value="CANCER/TESTIS ANTIGEN 55"/>
    <property type="match status" value="1"/>
</dbReference>
<keyword evidence="7" id="KW-0347">Helicase</keyword>
<evidence type="ECO:0000256" key="3">
    <source>
        <dbReference type="ARBA" id="ARBA00012552"/>
    </source>
</evidence>
<dbReference type="EC" id="3.6.4.13" evidence="3"/>
<dbReference type="SUPFAM" id="SSF52540">
    <property type="entry name" value="P-loop containing nucleoside triphosphate hydrolases"/>
    <property type="match status" value="1"/>
</dbReference>
<evidence type="ECO:0000313" key="14">
    <source>
        <dbReference type="EMBL" id="PZC73621.1"/>
    </source>
</evidence>
<evidence type="ECO:0000313" key="15">
    <source>
        <dbReference type="Proteomes" id="UP000249218"/>
    </source>
</evidence>
<feature type="domain" description="DNA2/NAM7 helicase helicase" evidence="10">
    <location>
        <begin position="530"/>
        <end position="599"/>
    </location>
</feature>
<feature type="domain" description="DNA2/NAM7 helicase-like C-terminal" evidence="11">
    <location>
        <begin position="668"/>
        <end position="783"/>
    </location>
</feature>
<keyword evidence="6" id="KW-0378">Hydrolase</keyword>
<dbReference type="OrthoDB" id="6513042at2759"/>
<evidence type="ECO:0000256" key="8">
    <source>
        <dbReference type="ARBA" id="ARBA00022840"/>
    </source>
</evidence>
<dbReference type="Pfam" id="PF21633">
    <property type="entry name" value="MOV-10_Ig-like"/>
    <property type="match status" value="1"/>
</dbReference>
<evidence type="ECO:0000259" key="13">
    <source>
        <dbReference type="Pfam" id="PF21634"/>
    </source>
</evidence>
<feature type="domain" description="Helicase MOV-10-like beta-barrel" evidence="13">
    <location>
        <begin position="274"/>
        <end position="359"/>
    </location>
</feature>
<dbReference type="InterPro" id="IPR041679">
    <property type="entry name" value="DNA2/NAM7-like_C"/>
</dbReference>
<evidence type="ECO:0000256" key="7">
    <source>
        <dbReference type="ARBA" id="ARBA00022806"/>
    </source>
</evidence>
<comment type="subcellular location">
    <subcellularLocation>
        <location evidence="1">Cytoplasm</location>
    </subcellularLocation>
</comment>
<keyword evidence="15" id="KW-1185">Reference proteome</keyword>
<dbReference type="GO" id="GO:0005524">
    <property type="term" value="F:ATP binding"/>
    <property type="evidence" value="ECO:0007669"/>
    <property type="project" value="UniProtKB-KW"/>
</dbReference>
<evidence type="ECO:0000256" key="5">
    <source>
        <dbReference type="ARBA" id="ARBA00022741"/>
    </source>
</evidence>
<sequence>MNTCLVCSARDVEPEHFATEKHKKNSSLKQFALNKSQFVTNRKGVAAVFCDVKSSFGTEFGNKDGKIKISAKPNEKVEFTFLLSNESSMDDLLITYIQLVHKQFNFVMANNPFGAGSKPRLLAPRSKLSDKITVTFSSPNIGQYETPILFYFVKKDNNESVILMREMVVFVEGSQTVHDNIISPYERKGVWAKELIKSASSDRCDDMFQIPKNCKQIYATNLKLPEKASQREKDLSADIRKIFSIGITKENYIKFFHNVLWYEETIIRVNIKKYNMSGVQIVVQHSLHGTCYKLEVPGLGEKRPSLMLGDLLFIKPHNQNEVMFGAIVKEINDSEAIIGDLHPKFSQHYRAGALFDVRFFMSRVPLERMHHAVHAVFTEGHECRIFPKETNRVKQVKPIVNFFNPLVEGNLEQRCAVERIVSGTADTAPYLLHGPPGTGKTVTIVEAVLQLVLKDPSHRIMVCTDSNSAADHVATMLIKYAHMFKSDAWLLRANSKFRVWETLPECLVEYSNGSCRANFEPVDVEEFVTYNIVITTLSHAAKFARQSRSRGMAHHITHLFIDEAAQASEPACLIPVCGLLRPRATLVLAGDPHQLGPALAKEDRISNIDILGEKQHSRAVVFHGVLSKEQKIGKSPSYFNMLECEIVQLYVRRLVTVHNVINKYLYISSYFNMLECEIVQLYVRRLVTVHNVAMQDIGIVTPYIRQVYQIKKLLKEISYDKIEVGTVEAYQGKEKRIIIISTVRANCNLLDHDAKFQLGFLVDDKRFNVAITRAKAKVIIIGNPLCLEKDIKWRMYMQRCRELGTYHGFDSFSLGGETLETVVEDIVGTITPMLQNIKIAPKKRVRRKKTQKNQ</sequence>
<comment type="catalytic activity">
    <reaction evidence="9">
        <text>ATP + H2O = ADP + phosphate + H(+)</text>
        <dbReference type="Rhea" id="RHEA:13065"/>
        <dbReference type="ChEBI" id="CHEBI:15377"/>
        <dbReference type="ChEBI" id="CHEBI:15378"/>
        <dbReference type="ChEBI" id="CHEBI:30616"/>
        <dbReference type="ChEBI" id="CHEBI:43474"/>
        <dbReference type="ChEBI" id="CHEBI:456216"/>
        <dbReference type="EC" id="3.6.4.13"/>
    </reaction>
</comment>
<evidence type="ECO:0000259" key="12">
    <source>
        <dbReference type="Pfam" id="PF21633"/>
    </source>
</evidence>
<protein>
    <recommendedName>
        <fullName evidence="3">RNA helicase</fullName>
        <ecNumber evidence="3">3.6.4.13</ecNumber>
    </recommendedName>
</protein>
<dbReference type="PANTHER" id="PTHR45418:SF1">
    <property type="entry name" value="CANCER_TESTIS ANTIGEN 55"/>
    <property type="match status" value="1"/>
</dbReference>
<reference evidence="14 15" key="1">
    <citation type="journal article" date="2017" name="BMC Biol.">
        <title>Genomic innovations, transcriptional plasticity and gene loss underlying the evolution and divergence of two highly polyphagous and invasive Helicoverpa pest species.</title>
        <authorList>
            <person name="Pearce S.L."/>
            <person name="Clarke D.F."/>
            <person name="East P.D."/>
            <person name="Elfekih S."/>
            <person name="Gordon K.H."/>
            <person name="Jermiin L.S."/>
            <person name="McGaughran A."/>
            <person name="Oakeshott J.G."/>
            <person name="Papanikolaou A."/>
            <person name="Perera O.P."/>
            <person name="Rane R.V."/>
            <person name="Richards S."/>
            <person name="Tay W.T."/>
            <person name="Walsh T.K."/>
            <person name="Anderson A."/>
            <person name="Anderson C.J."/>
            <person name="Asgari S."/>
            <person name="Board P.G."/>
            <person name="Bretschneider A."/>
            <person name="Campbell P.M."/>
            <person name="Chertemps T."/>
            <person name="Christeller J.T."/>
            <person name="Coppin C.W."/>
            <person name="Downes S.J."/>
            <person name="Duan G."/>
            <person name="Farnsworth C.A."/>
            <person name="Good R.T."/>
            <person name="Han L.B."/>
            <person name="Han Y.C."/>
            <person name="Hatje K."/>
            <person name="Horne I."/>
            <person name="Huang Y.P."/>
            <person name="Hughes D.S."/>
            <person name="Jacquin-Joly E."/>
            <person name="James W."/>
            <person name="Jhangiani S."/>
            <person name="Kollmar M."/>
            <person name="Kuwar S.S."/>
            <person name="Li S."/>
            <person name="Liu N.Y."/>
            <person name="Maibeche M.T."/>
            <person name="Miller J.R."/>
            <person name="Montagne N."/>
            <person name="Perry T."/>
            <person name="Qu J."/>
            <person name="Song S.V."/>
            <person name="Sutton G.G."/>
            <person name="Vogel H."/>
            <person name="Walenz B.P."/>
            <person name="Xu W."/>
            <person name="Zhang H.J."/>
            <person name="Zou Z."/>
            <person name="Batterham P."/>
            <person name="Edwards O.R."/>
            <person name="Feyereisen R."/>
            <person name="Gibbs R.A."/>
            <person name="Heckel D.G."/>
            <person name="McGrath A."/>
            <person name="Robin C."/>
            <person name="Scherer S.E."/>
            <person name="Worley K.C."/>
            <person name="Wu Y.D."/>
        </authorList>
    </citation>
    <scope>NUCLEOTIDE SEQUENCE [LARGE SCALE GENOMIC DNA]</scope>
    <source>
        <strain evidence="14">Harm_GR_Male_#8</strain>
        <tissue evidence="14">Whole organism</tissue>
    </source>
</reference>
<feature type="domain" description="DNA2/NAM7 helicase helicase" evidence="10">
    <location>
        <begin position="410"/>
        <end position="481"/>
    </location>
</feature>